<keyword evidence="2" id="KW-0285">Flavoprotein</keyword>
<dbReference type="GO" id="GO:0051213">
    <property type="term" value="F:dioxygenase activity"/>
    <property type="evidence" value="ECO:0007669"/>
    <property type="project" value="UniProtKB-KW"/>
</dbReference>
<feature type="domain" description="FAD/NAD(P)-binding" evidence="5">
    <location>
        <begin position="4"/>
        <end position="298"/>
    </location>
</feature>
<dbReference type="GO" id="GO:0008860">
    <property type="term" value="F:ferredoxin-NAD+ reductase activity"/>
    <property type="evidence" value="ECO:0007669"/>
    <property type="project" value="UniProtKB-EC"/>
</dbReference>
<dbReference type="GO" id="GO:0005737">
    <property type="term" value="C:cytoplasm"/>
    <property type="evidence" value="ECO:0007669"/>
    <property type="project" value="TreeGrafter"/>
</dbReference>
<dbReference type="Pfam" id="PF14759">
    <property type="entry name" value="Reductase_C"/>
    <property type="match status" value="1"/>
</dbReference>
<organism evidence="7 8">
    <name type="scientific">Nocardia cyriacigeorgica</name>
    <dbReference type="NCBI Taxonomy" id="135487"/>
    <lineage>
        <taxon>Bacteria</taxon>
        <taxon>Bacillati</taxon>
        <taxon>Actinomycetota</taxon>
        <taxon>Actinomycetes</taxon>
        <taxon>Mycobacteriales</taxon>
        <taxon>Nocardiaceae</taxon>
        <taxon>Nocardia</taxon>
    </lineage>
</organism>
<keyword evidence="4 7" id="KW-0560">Oxidoreductase</keyword>
<dbReference type="SUPFAM" id="SSF51905">
    <property type="entry name" value="FAD/NAD(P)-binding domain"/>
    <property type="match status" value="1"/>
</dbReference>
<dbReference type="SUPFAM" id="SSF55424">
    <property type="entry name" value="FAD/NAD-linked reductases, dimerisation (C-terminal) domain"/>
    <property type="match status" value="1"/>
</dbReference>
<comment type="cofactor">
    <cofactor evidence="1">
        <name>FAD</name>
        <dbReference type="ChEBI" id="CHEBI:57692"/>
    </cofactor>
</comment>
<dbReference type="Gene3D" id="3.50.50.60">
    <property type="entry name" value="FAD/NAD(P)-binding domain"/>
    <property type="match status" value="2"/>
</dbReference>
<dbReference type="AlphaFoldDB" id="A0A4U8VYR0"/>
<dbReference type="InterPro" id="IPR050446">
    <property type="entry name" value="FAD-oxidoreductase/Apoptosis"/>
</dbReference>
<dbReference type="InterPro" id="IPR023753">
    <property type="entry name" value="FAD/NAD-binding_dom"/>
</dbReference>
<evidence type="ECO:0000313" key="7">
    <source>
        <dbReference type="EMBL" id="VFA97639.1"/>
    </source>
</evidence>
<proteinExistence type="predicted"/>
<evidence type="ECO:0000256" key="3">
    <source>
        <dbReference type="ARBA" id="ARBA00022827"/>
    </source>
</evidence>
<accession>A0A4U8VYR0</accession>
<protein>
    <submittedName>
        <fullName evidence="7">Anthranilate 1,2-dioxygenase system ferredoxin--NAD(+) reductase component</fullName>
        <ecNumber evidence="7">1.18.1.3</ecNumber>
    </submittedName>
</protein>
<dbReference type="Pfam" id="PF07992">
    <property type="entry name" value="Pyr_redox_2"/>
    <property type="match status" value="1"/>
</dbReference>
<keyword evidence="7" id="KW-0223">Dioxygenase</keyword>
<sequence length="407" mass="42594">MSARIVIVGAGVAGATAAKTLRREGYTGQIVLLGGEPTLPYRRPAVSKDVLAGTAVAARLLIDPADSWRAADIDIRPGTWVDRIEPDRSRVRLADGTPLEYGRLLLATGARARTLAGQHPAVRTMRSIADADTLRALLFDGGSLLVVGAGLIGCEVAATARGLGVAVTVVHAASSPLERVAPAVLGEHMHRLHTGHGVAIHNEVTLDRLDHTDSAVTAIATDGRRWTASAVLVAIGSVPDTGLAEAAGVAVDNGIRVDEHYRTSIPGIYAAGDVANRYVPDIGGFERSEHWNSARAQGVAAARAMLDTAPAEPEVSFGWSTQYGVNLQFAGRIGADDELVVRGADTETPAVLALRAGRLVGAAGIDCPGDLRIARRLIADRAHLDPRLCAQGPLESAVRDQGTVRVR</sequence>
<evidence type="ECO:0000256" key="4">
    <source>
        <dbReference type="ARBA" id="ARBA00023002"/>
    </source>
</evidence>
<name>A0A4U8VYR0_9NOCA</name>
<evidence type="ECO:0000256" key="1">
    <source>
        <dbReference type="ARBA" id="ARBA00001974"/>
    </source>
</evidence>
<gene>
    <name evidence="7" type="primary">andAa</name>
    <name evidence="7" type="ORF">NCTC10797_01403</name>
</gene>
<dbReference type="RefSeq" id="WP_130916468.1">
    <property type="nucleotide sequence ID" value="NZ_LR215973.1"/>
</dbReference>
<evidence type="ECO:0000259" key="5">
    <source>
        <dbReference type="Pfam" id="PF07992"/>
    </source>
</evidence>
<dbReference type="InterPro" id="IPR036188">
    <property type="entry name" value="FAD/NAD-bd_sf"/>
</dbReference>
<feature type="domain" description="Reductase C-terminal" evidence="6">
    <location>
        <begin position="319"/>
        <end position="390"/>
    </location>
</feature>
<dbReference type="EMBL" id="LR215973">
    <property type="protein sequence ID" value="VFA97639.1"/>
    <property type="molecule type" value="Genomic_DNA"/>
</dbReference>
<reference evidence="7 8" key="1">
    <citation type="submission" date="2019-02" db="EMBL/GenBank/DDBJ databases">
        <authorList>
            <consortium name="Pathogen Informatics"/>
        </authorList>
    </citation>
    <scope>NUCLEOTIDE SEQUENCE [LARGE SCALE GENOMIC DNA]</scope>
    <source>
        <strain evidence="7 8">3012STDY6756504</strain>
    </source>
</reference>
<dbReference type="PRINTS" id="PR00368">
    <property type="entry name" value="FADPNR"/>
</dbReference>
<evidence type="ECO:0000256" key="2">
    <source>
        <dbReference type="ARBA" id="ARBA00022630"/>
    </source>
</evidence>
<dbReference type="InterPro" id="IPR028202">
    <property type="entry name" value="Reductase_C"/>
</dbReference>
<dbReference type="PANTHER" id="PTHR43557:SF2">
    <property type="entry name" value="RIESKE DOMAIN-CONTAINING PROTEIN-RELATED"/>
    <property type="match status" value="1"/>
</dbReference>
<dbReference type="InterPro" id="IPR016156">
    <property type="entry name" value="FAD/NAD-linked_Rdtase_dimer_sf"/>
</dbReference>
<evidence type="ECO:0000313" key="8">
    <source>
        <dbReference type="Proteomes" id="UP000290439"/>
    </source>
</evidence>
<evidence type="ECO:0000259" key="6">
    <source>
        <dbReference type="Pfam" id="PF14759"/>
    </source>
</evidence>
<dbReference type="PRINTS" id="PR00411">
    <property type="entry name" value="PNDRDTASEI"/>
</dbReference>
<dbReference type="PANTHER" id="PTHR43557">
    <property type="entry name" value="APOPTOSIS-INDUCING FACTOR 1"/>
    <property type="match status" value="1"/>
</dbReference>
<dbReference type="Gene3D" id="3.30.390.30">
    <property type="match status" value="1"/>
</dbReference>
<dbReference type="Proteomes" id="UP000290439">
    <property type="component" value="Chromosome"/>
</dbReference>
<dbReference type="EC" id="1.18.1.3" evidence="7"/>
<dbReference type="GO" id="GO:0016651">
    <property type="term" value="F:oxidoreductase activity, acting on NAD(P)H"/>
    <property type="evidence" value="ECO:0007669"/>
    <property type="project" value="TreeGrafter"/>
</dbReference>
<keyword evidence="3" id="KW-0274">FAD</keyword>